<protein>
    <recommendedName>
        <fullName evidence="5">UPAR/Ly6 domain-containing protein</fullName>
    </recommendedName>
</protein>
<sequence length="300" mass="31651">MGKFLFAVVAAVASLVLAESLICNKCRFSLFGTCLGRDNDTCTTNVSVCATQRTTFTSLPEFVGFSSQGCQVDDTGCNTTTTSTLLGVAYEAKLTCCNHTDRCNPIVLNGAPSTKMTFTAAIGADSPVLTSDQPRSPGRETASGLEEKERRVLLVGLKPRTKSTEMGKFLFAVVAAVASLVLAESLICNKCRFSLFGTCLGRDNDTCTTNDSVCSTERTTFSSLPEFVGFNSQGCQVNDTGCNATTTSTLLGVAYEAKLTCCNHTDRCNPIVLNGAPSTKMTFTAAIGAGLLASMWGSLL</sequence>
<dbReference type="PANTHER" id="PTHR16983">
    <property type="entry name" value="UPAR/LY6 DOMAIN-CONTAINING PROTEIN"/>
    <property type="match status" value="1"/>
</dbReference>
<proteinExistence type="predicted"/>
<evidence type="ECO:0000256" key="3">
    <source>
        <dbReference type="SAM" id="Phobius"/>
    </source>
</evidence>
<keyword evidence="3" id="KW-0472">Membrane</keyword>
<evidence type="ECO:0000259" key="5">
    <source>
        <dbReference type="Pfam" id="PF00021"/>
    </source>
</evidence>
<accession>A0AAV9S2C3</accession>
<dbReference type="InterPro" id="IPR051110">
    <property type="entry name" value="Ly-6/neurotoxin-like_GPI-ap"/>
</dbReference>
<keyword evidence="1 4" id="KW-0732">Signal</keyword>
<feature type="region of interest" description="Disordered" evidence="2">
    <location>
        <begin position="127"/>
        <end position="146"/>
    </location>
</feature>
<organism evidence="6 7">
    <name type="scientific">Crenichthys baileyi</name>
    <name type="common">White River springfish</name>
    <dbReference type="NCBI Taxonomy" id="28760"/>
    <lineage>
        <taxon>Eukaryota</taxon>
        <taxon>Metazoa</taxon>
        <taxon>Chordata</taxon>
        <taxon>Craniata</taxon>
        <taxon>Vertebrata</taxon>
        <taxon>Euteleostomi</taxon>
        <taxon>Actinopterygii</taxon>
        <taxon>Neopterygii</taxon>
        <taxon>Teleostei</taxon>
        <taxon>Neoteleostei</taxon>
        <taxon>Acanthomorphata</taxon>
        <taxon>Ovalentaria</taxon>
        <taxon>Atherinomorphae</taxon>
        <taxon>Cyprinodontiformes</taxon>
        <taxon>Goodeidae</taxon>
        <taxon>Crenichthys</taxon>
    </lineage>
</organism>
<dbReference type="AlphaFoldDB" id="A0AAV9S2C3"/>
<comment type="caution">
    <text evidence="6">The sequence shown here is derived from an EMBL/GenBank/DDBJ whole genome shotgun (WGS) entry which is preliminary data.</text>
</comment>
<keyword evidence="7" id="KW-1185">Reference proteome</keyword>
<dbReference type="Pfam" id="PF00021">
    <property type="entry name" value="UPAR_LY6"/>
    <property type="match status" value="2"/>
</dbReference>
<dbReference type="GO" id="GO:0005886">
    <property type="term" value="C:plasma membrane"/>
    <property type="evidence" value="ECO:0007669"/>
    <property type="project" value="TreeGrafter"/>
</dbReference>
<feature type="transmembrane region" description="Helical" evidence="3">
    <location>
        <begin position="169"/>
        <end position="187"/>
    </location>
</feature>
<evidence type="ECO:0000313" key="6">
    <source>
        <dbReference type="EMBL" id="KAK5615349.1"/>
    </source>
</evidence>
<evidence type="ECO:0000256" key="1">
    <source>
        <dbReference type="ARBA" id="ARBA00022729"/>
    </source>
</evidence>
<dbReference type="PANTHER" id="PTHR16983:SF1">
    <property type="entry name" value="PROSTATE STEM CELL ANTIGEN"/>
    <property type="match status" value="1"/>
</dbReference>
<name>A0AAV9S2C3_9TELE</name>
<keyword evidence="3" id="KW-1133">Transmembrane helix</keyword>
<feature type="domain" description="UPAR/Ly6" evidence="5">
    <location>
        <begin position="20"/>
        <end position="104"/>
    </location>
</feature>
<feature type="domain" description="UPAR/Ly6" evidence="5">
    <location>
        <begin position="185"/>
        <end position="269"/>
    </location>
</feature>
<dbReference type="InterPro" id="IPR016054">
    <property type="entry name" value="LY6_UPA_recep-like"/>
</dbReference>
<dbReference type="EMBL" id="JAHHUM010000975">
    <property type="protein sequence ID" value="KAK5615349.1"/>
    <property type="molecule type" value="Genomic_DNA"/>
</dbReference>
<dbReference type="Proteomes" id="UP001311232">
    <property type="component" value="Unassembled WGS sequence"/>
</dbReference>
<feature type="chain" id="PRO_5043888948" description="UPAR/Ly6 domain-containing protein" evidence="4">
    <location>
        <begin position="19"/>
        <end position="300"/>
    </location>
</feature>
<gene>
    <name evidence="6" type="ORF">CRENBAI_002555</name>
</gene>
<keyword evidence="3" id="KW-0812">Transmembrane</keyword>
<evidence type="ECO:0000256" key="2">
    <source>
        <dbReference type="SAM" id="MobiDB-lite"/>
    </source>
</evidence>
<feature type="signal peptide" evidence="4">
    <location>
        <begin position="1"/>
        <end position="18"/>
    </location>
</feature>
<evidence type="ECO:0000313" key="7">
    <source>
        <dbReference type="Proteomes" id="UP001311232"/>
    </source>
</evidence>
<reference evidence="6 7" key="1">
    <citation type="submission" date="2021-06" db="EMBL/GenBank/DDBJ databases">
        <authorList>
            <person name="Palmer J.M."/>
        </authorList>
    </citation>
    <scope>NUCLEOTIDE SEQUENCE [LARGE SCALE GENOMIC DNA]</scope>
    <source>
        <strain evidence="6 7">MEX-2019</strain>
        <tissue evidence="6">Muscle</tissue>
    </source>
</reference>
<evidence type="ECO:0000256" key="4">
    <source>
        <dbReference type="SAM" id="SignalP"/>
    </source>
</evidence>